<name>A0ABV5V5C3_9MICO</name>
<feature type="transmembrane region" description="Helical" evidence="7">
    <location>
        <begin position="55"/>
        <end position="73"/>
    </location>
</feature>
<evidence type="ECO:0000256" key="4">
    <source>
        <dbReference type="ARBA" id="ARBA00022692"/>
    </source>
</evidence>
<evidence type="ECO:0000313" key="10">
    <source>
        <dbReference type="Proteomes" id="UP001589613"/>
    </source>
</evidence>
<dbReference type="SUPFAM" id="SSF161111">
    <property type="entry name" value="Cation efflux protein transmembrane domain-like"/>
    <property type="match status" value="1"/>
</dbReference>
<dbReference type="EMBL" id="JBHMAX010000023">
    <property type="protein sequence ID" value="MFB9732930.1"/>
    <property type="molecule type" value="Genomic_DNA"/>
</dbReference>
<organism evidence="9 10">
    <name type="scientific">Ornithinimicrobium kibberense</name>
    <dbReference type="NCBI Taxonomy" id="282060"/>
    <lineage>
        <taxon>Bacteria</taxon>
        <taxon>Bacillati</taxon>
        <taxon>Actinomycetota</taxon>
        <taxon>Actinomycetes</taxon>
        <taxon>Micrococcales</taxon>
        <taxon>Ornithinimicrobiaceae</taxon>
        <taxon>Ornithinimicrobium</taxon>
    </lineage>
</organism>
<dbReference type="InterPro" id="IPR027469">
    <property type="entry name" value="Cation_efflux_TMD_sf"/>
</dbReference>
<feature type="transmembrane region" description="Helical" evidence="7">
    <location>
        <begin position="30"/>
        <end position="49"/>
    </location>
</feature>
<dbReference type="InterPro" id="IPR002524">
    <property type="entry name" value="Cation_efflux"/>
</dbReference>
<evidence type="ECO:0000256" key="7">
    <source>
        <dbReference type="SAM" id="Phobius"/>
    </source>
</evidence>
<dbReference type="RefSeq" id="WP_238330409.1">
    <property type="nucleotide sequence ID" value="NZ_JBHMAX010000023.1"/>
</dbReference>
<keyword evidence="5 7" id="KW-1133">Transmembrane helix</keyword>
<feature type="transmembrane region" description="Helical" evidence="7">
    <location>
        <begin position="94"/>
        <end position="113"/>
    </location>
</feature>
<reference evidence="9 10" key="1">
    <citation type="submission" date="2024-09" db="EMBL/GenBank/DDBJ databases">
        <authorList>
            <person name="Sun Q."/>
            <person name="Mori K."/>
        </authorList>
    </citation>
    <scope>NUCLEOTIDE SEQUENCE [LARGE SCALE GENOMIC DNA]</scope>
    <source>
        <strain evidence="9 10">JCM 12763</strain>
    </source>
</reference>
<evidence type="ECO:0000259" key="8">
    <source>
        <dbReference type="Pfam" id="PF01545"/>
    </source>
</evidence>
<dbReference type="InterPro" id="IPR058533">
    <property type="entry name" value="Cation_efflux_TM"/>
</dbReference>
<keyword evidence="6 7" id="KW-0472">Membrane</keyword>
<comment type="subcellular location">
    <subcellularLocation>
        <location evidence="1">Membrane</location>
        <topology evidence="1">Multi-pass membrane protein</topology>
    </subcellularLocation>
</comment>
<dbReference type="PANTHER" id="PTHR43840:SF15">
    <property type="entry name" value="MITOCHONDRIAL METAL TRANSPORTER 1-RELATED"/>
    <property type="match status" value="1"/>
</dbReference>
<dbReference type="NCBIfam" id="TIGR01297">
    <property type="entry name" value="CDF"/>
    <property type="match status" value="1"/>
</dbReference>
<evidence type="ECO:0000256" key="1">
    <source>
        <dbReference type="ARBA" id="ARBA00004141"/>
    </source>
</evidence>
<protein>
    <submittedName>
        <fullName evidence="9">Cation diffusion facilitator family transporter</fullName>
    </submittedName>
</protein>
<gene>
    <name evidence="9" type="ORF">ACFFN0_12845</name>
</gene>
<feature type="domain" description="Cation efflux protein transmembrane" evidence="8">
    <location>
        <begin position="34"/>
        <end position="232"/>
    </location>
</feature>
<proteinExistence type="inferred from homology"/>
<evidence type="ECO:0000256" key="5">
    <source>
        <dbReference type="ARBA" id="ARBA00022989"/>
    </source>
</evidence>
<dbReference type="Proteomes" id="UP001589613">
    <property type="component" value="Unassembled WGS sequence"/>
</dbReference>
<comment type="caution">
    <text evidence="9">The sequence shown here is derived from an EMBL/GenBank/DDBJ whole genome shotgun (WGS) entry which is preliminary data.</text>
</comment>
<evidence type="ECO:0000313" key="9">
    <source>
        <dbReference type="EMBL" id="MFB9732930.1"/>
    </source>
</evidence>
<dbReference type="Gene3D" id="1.20.1510.10">
    <property type="entry name" value="Cation efflux protein transmembrane domain"/>
    <property type="match status" value="1"/>
</dbReference>
<evidence type="ECO:0000256" key="3">
    <source>
        <dbReference type="ARBA" id="ARBA00022448"/>
    </source>
</evidence>
<dbReference type="InterPro" id="IPR050291">
    <property type="entry name" value="CDF_Transporter"/>
</dbReference>
<sequence length="327" mass="35576">MTSRVGAYFGSTELPGEQQAALRRARRLEWISLAYLGTGVVLVALVMGSSQAMKAAWIEDMLSLIPPIAFLVATRAAARHPDRDYPFGRHRSVAVGHLVASVALLTMGVFLLYDSGSGLLTADHPPIGTMQLFGRTFWAGWPMVAVMVYTGIGPVVLGRMKVPLAEQLHDKVLHADADMNKADWMTSGGAILGVLGIGIGLWWADAAAALFIAASILRDGWGNVQHAVTGLMDRTARTVDDAAEHPLVGRVEDYLDSRPWVRAHDTRVRDMGHVFHVEVRFVPVGGTVDMARIHQTVEDLRAMDWKLDDITVAPVRSLAEGEADQQV</sequence>
<keyword evidence="3" id="KW-0813">Transport</keyword>
<evidence type="ECO:0000256" key="2">
    <source>
        <dbReference type="ARBA" id="ARBA00008114"/>
    </source>
</evidence>
<feature type="transmembrane region" description="Helical" evidence="7">
    <location>
        <begin position="189"/>
        <end position="217"/>
    </location>
</feature>
<keyword evidence="4 7" id="KW-0812">Transmembrane</keyword>
<evidence type="ECO:0000256" key="6">
    <source>
        <dbReference type="ARBA" id="ARBA00023136"/>
    </source>
</evidence>
<feature type="transmembrane region" description="Helical" evidence="7">
    <location>
        <begin position="138"/>
        <end position="157"/>
    </location>
</feature>
<dbReference type="Pfam" id="PF01545">
    <property type="entry name" value="Cation_efflux"/>
    <property type="match status" value="1"/>
</dbReference>
<comment type="similarity">
    <text evidence="2">Belongs to the cation diffusion facilitator (CDF) transporter (TC 2.A.4) family.</text>
</comment>
<dbReference type="PANTHER" id="PTHR43840">
    <property type="entry name" value="MITOCHONDRIAL METAL TRANSPORTER 1-RELATED"/>
    <property type="match status" value="1"/>
</dbReference>
<keyword evidence="10" id="KW-1185">Reference proteome</keyword>
<accession>A0ABV5V5C3</accession>